<dbReference type="Proteomes" id="UP001529369">
    <property type="component" value="Unassembled WGS sequence"/>
</dbReference>
<reference evidence="3" key="1">
    <citation type="journal article" date="2019" name="Int. J. Syst. Evol. Microbiol.">
        <title>The Global Catalogue of Microorganisms (GCM) 10K type strain sequencing project: providing services to taxonomists for standard genome sequencing and annotation.</title>
        <authorList>
            <consortium name="The Broad Institute Genomics Platform"/>
            <consortium name="The Broad Institute Genome Sequencing Center for Infectious Disease"/>
            <person name="Wu L."/>
            <person name="Ma J."/>
        </authorList>
    </citation>
    <scope>NUCLEOTIDE SEQUENCE [LARGE SCALE GENOMIC DNA]</scope>
    <source>
        <strain evidence="3">CECT 7131</strain>
    </source>
</reference>
<dbReference type="InterPro" id="IPR029058">
    <property type="entry name" value="AB_hydrolase_fold"/>
</dbReference>
<dbReference type="PRINTS" id="PR00111">
    <property type="entry name" value="ABHYDROLASE"/>
</dbReference>
<dbReference type="Pfam" id="PF12697">
    <property type="entry name" value="Abhydrolase_6"/>
    <property type="match status" value="1"/>
</dbReference>
<protein>
    <submittedName>
        <fullName evidence="2">Alpha/beta fold hydrolase</fullName>
    </submittedName>
</protein>
<dbReference type="Gene3D" id="3.40.50.1820">
    <property type="entry name" value="alpha/beta hydrolase"/>
    <property type="match status" value="1"/>
</dbReference>
<dbReference type="PANTHER" id="PTHR46438:SF11">
    <property type="entry name" value="LIPASE-RELATED"/>
    <property type="match status" value="1"/>
</dbReference>
<comment type="caution">
    <text evidence="2">The sequence shown here is derived from an EMBL/GenBank/DDBJ whole genome shotgun (WGS) entry which is preliminary data.</text>
</comment>
<dbReference type="GO" id="GO:0016787">
    <property type="term" value="F:hydrolase activity"/>
    <property type="evidence" value="ECO:0007669"/>
    <property type="project" value="UniProtKB-KW"/>
</dbReference>
<dbReference type="InterPro" id="IPR000073">
    <property type="entry name" value="AB_hydrolase_1"/>
</dbReference>
<keyword evidence="2" id="KW-0378">Hydrolase</keyword>
<sequence length="260" mass="27882">MSEPEVQTVDLNGFPTRVWRKGRGAPLGILAGFGGLPRWTPFLDRLAEHRSVIVPSLPGFPGGDRGHSVLDSHLDWLVATRQLLLAAGLEGADLAGSSIGGSLAAEMAALWPASVRRLVLTAPFGLFDESDPPTDPWAQRADRVPGLLCADPETWKALKAMPEGANSVEWPIEQTRATEAAARIFWPLGNTRLEKRLPLITAPTLLLWGEADRILPRSYAGRIAGLLGGPHETRIIPSAGHLAELDQPDAVASAILSWIG</sequence>
<gene>
    <name evidence="2" type="ORF">QWZ14_12180</name>
</gene>
<evidence type="ECO:0000259" key="1">
    <source>
        <dbReference type="Pfam" id="PF12697"/>
    </source>
</evidence>
<evidence type="ECO:0000313" key="3">
    <source>
        <dbReference type="Proteomes" id="UP001529369"/>
    </source>
</evidence>
<proteinExistence type="predicted"/>
<dbReference type="EMBL" id="JAUFPN010000133">
    <property type="protein sequence ID" value="MDN3565120.1"/>
    <property type="molecule type" value="Genomic_DNA"/>
</dbReference>
<evidence type="ECO:0000313" key="2">
    <source>
        <dbReference type="EMBL" id="MDN3565120.1"/>
    </source>
</evidence>
<dbReference type="RefSeq" id="WP_290316940.1">
    <property type="nucleotide sequence ID" value="NZ_JAUFPN010000133.1"/>
</dbReference>
<organism evidence="2 3">
    <name type="scientific">Paeniroseomonas aquatica</name>
    <dbReference type="NCBI Taxonomy" id="373043"/>
    <lineage>
        <taxon>Bacteria</taxon>
        <taxon>Pseudomonadati</taxon>
        <taxon>Pseudomonadota</taxon>
        <taxon>Alphaproteobacteria</taxon>
        <taxon>Acetobacterales</taxon>
        <taxon>Acetobacteraceae</taxon>
        <taxon>Paeniroseomonas</taxon>
    </lineage>
</organism>
<keyword evidence="3" id="KW-1185">Reference proteome</keyword>
<accession>A0ABT8A600</accession>
<dbReference type="PANTHER" id="PTHR46438">
    <property type="entry name" value="ALPHA/BETA-HYDROLASES SUPERFAMILY PROTEIN"/>
    <property type="match status" value="1"/>
</dbReference>
<name>A0ABT8A600_9PROT</name>
<dbReference type="SUPFAM" id="SSF53474">
    <property type="entry name" value="alpha/beta-Hydrolases"/>
    <property type="match status" value="1"/>
</dbReference>
<feature type="domain" description="AB hydrolase-1" evidence="1">
    <location>
        <begin position="39"/>
        <end position="254"/>
    </location>
</feature>